<dbReference type="Proteomes" id="UP000178017">
    <property type="component" value="Unassembled WGS sequence"/>
</dbReference>
<comment type="caution">
    <text evidence="3">The sequence shown here is derived from an EMBL/GenBank/DDBJ whole genome shotgun (WGS) entry which is preliminary data.</text>
</comment>
<evidence type="ECO:0000256" key="1">
    <source>
        <dbReference type="SAM" id="Phobius"/>
    </source>
</evidence>
<dbReference type="SUPFAM" id="SSF53448">
    <property type="entry name" value="Nucleotide-diphospho-sugar transferases"/>
    <property type="match status" value="1"/>
</dbReference>
<keyword evidence="1" id="KW-0472">Membrane</keyword>
<dbReference type="InterPro" id="IPR001173">
    <property type="entry name" value="Glyco_trans_2-like"/>
</dbReference>
<feature type="domain" description="Glycosyltransferase 2-like" evidence="2">
    <location>
        <begin position="6"/>
        <end position="126"/>
    </location>
</feature>
<dbReference type="AlphaFoldDB" id="A0A1F5MJ87"/>
<gene>
    <name evidence="3" type="ORF">A3B49_00840</name>
</gene>
<feature type="transmembrane region" description="Helical" evidence="1">
    <location>
        <begin position="263"/>
        <end position="281"/>
    </location>
</feature>
<dbReference type="Pfam" id="PF00535">
    <property type="entry name" value="Glycos_transf_2"/>
    <property type="match status" value="1"/>
</dbReference>
<sequence>MPKLAIIILSFNTKEITLNCISSIISNPPKKSYEIVVVDNASTDQTVSEIKQRFKTVKILENKENLGFSAGNNKALKSISAEYYLLLNSDTKILPNSLDNLILFADTHTEYGVISCKLLNPNKAFQPNSGELPKPFNTFLWLANLDILFPGWSYQARSDSYYQDGKEVGWVSGSVMLIKDEVIKKVGVLDENIFMYGEDVEYCMRVKQNNFKVGWTNQAEVIHVGGASSEKPQFKQWLGEFQGVLYIYQKYYGQLTAKLMKQLFYFFIILRALIFTIMGKLEIGRTYAKVAINL</sequence>
<protein>
    <recommendedName>
        <fullName evidence="2">Glycosyltransferase 2-like domain-containing protein</fullName>
    </recommendedName>
</protein>
<dbReference type="EMBL" id="MFDO01000018">
    <property type="protein sequence ID" value="OGE65418.1"/>
    <property type="molecule type" value="Genomic_DNA"/>
</dbReference>
<evidence type="ECO:0000313" key="3">
    <source>
        <dbReference type="EMBL" id="OGE65418.1"/>
    </source>
</evidence>
<dbReference type="InterPro" id="IPR029044">
    <property type="entry name" value="Nucleotide-diphossugar_trans"/>
</dbReference>
<accession>A0A1F5MJ87</accession>
<reference evidence="3 4" key="1">
    <citation type="journal article" date="2016" name="Nat. Commun.">
        <title>Thousands of microbial genomes shed light on interconnected biogeochemical processes in an aquifer system.</title>
        <authorList>
            <person name="Anantharaman K."/>
            <person name="Brown C.T."/>
            <person name="Hug L.A."/>
            <person name="Sharon I."/>
            <person name="Castelle C.J."/>
            <person name="Probst A.J."/>
            <person name="Thomas B.C."/>
            <person name="Singh A."/>
            <person name="Wilkins M.J."/>
            <person name="Karaoz U."/>
            <person name="Brodie E.L."/>
            <person name="Williams K.H."/>
            <person name="Hubbard S.S."/>
            <person name="Banfield J.F."/>
        </authorList>
    </citation>
    <scope>NUCLEOTIDE SEQUENCE [LARGE SCALE GENOMIC DNA]</scope>
</reference>
<dbReference type="CDD" id="cd04186">
    <property type="entry name" value="GT_2_like_c"/>
    <property type="match status" value="1"/>
</dbReference>
<name>A0A1F5MJ87_9BACT</name>
<dbReference type="Gene3D" id="3.90.550.10">
    <property type="entry name" value="Spore Coat Polysaccharide Biosynthesis Protein SpsA, Chain A"/>
    <property type="match status" value="1"/>
</dbReference>
<evidence type="ECO:0000259" key="2">
    <source>
        <dbReference type="Pfam" id="PF00535"/>
    </source>
</evidence>
<proteinExistence type="predicted"/>
<dbReference type="PANTHER" id="PTHR43179">
    <property type="entry name" value="RHAMNOSYLTRANSFERASE WBBL"/>
    <property type="match status" value="1"/>
</dbReference>
<dbReference type="PANTHER" id="PTHR43179:SF7">
    <property type="entry name" value="RHAMNOSYLTRANSFERASE WBBL"/>
    <property type="match status" value="1"/>
</dbReference>
<keyword evidence="1" id="KW-0812">Transmembrane</keyword>
<organism evidence="3 4">
    <name type="scientific">Candidatus Daviesbacteria bacterium RIFCSPLOWO2_01_FULL_40_24</name>
    <dbReference type="NCBI Taxonomy" id="1797787"/>
    <lineage>
        <taxon>Bacteria</taxon>
        <taxon>Candidatus Daviesiibacteriota</taxon>
    </lineage>
</organism>
<keyword evidence="1" id="KW-1133">Transmembrane helix</keyword>
<evidence type="ECO:0000313" key="4">
    <source>
        <dbReference type="Proteomes" id="UP000178017"/>
    </source>
</evidence>